<accession>A0A9N8KV30</accession>
<dbReference type="OrthoDB" id="2333384at2759"/>
<evidence type="ECO:0000259" key="1">
    <source>
        <dbReference type="Pfam" id="PF02752"/>
    </source>
</evidence>
<evidence type="ECO:0000313" key="3">
    <source>
        <dbReference type="Proteomes" id="UP001154114"/>
    </source>
</evidence>
<dbReference type="InterPro" id="IPR014752">
    <property type="entry name" value="Arrestin-like_C"/>
</dbReference>
<reference evidence="2" key="1">
    <citation type="submission" date="2021-12" db="EMBL/GenBank/DDBJ databases">
        <authorList>
            <person name="King R."/>
        </authorList>
    </citation>
    <scope>NUCLEOTIDE SEQUENCE</scope>
</reference>
<evidence type="ECO:0000313" key="2">
    <source>
        <dbReference type="EMBL" id="CAD0200053.1"/>
    </source>
</evidence>
<proteinExistence type="predicted"/>
<organism evidence="2 3">
    <name type="scientific">Chrysodeixis includens</name>
    <name type="common">Soybean looper</name>
    <name type="synonym">Pseudoplusia includens</name>
    <dbReference type="NCBI Taxonomy" id="689277"/>
    <lineage>
        <taxon>Eukaryota</taxon>
        <taxon>Metazoa</taxon>
        <taxon>Ecdysozoa</taxon>
        <taxon>Arthropoda</taxon>
        <taxon>Hexapoda</taxon>
        <taxon>Insecta</taxon>
        <taxon>Pterygota</taxon>
        <taxon>Neoptera</taxon>
        <taxon>Endopterygota</taxon>
        <taxon>Lepidoptera</taxon>
        <taxon>Glossata</taxon>
        <taxon>Ditrysia</taxon>
        <taxon>Noctuoidea</taxon>
        <taxon>Noctuidae</taxon>
        <taxon>Plusiinae</taxon>
        <taxon>Chrysodeixis</taxon>
    </lineage>
</organism>
<sequence length="140" mass="15849">MPISGVRTELICHMTYISNAQQEWPVTKTVKGTAKDHPGIKEKSESTATYVVSTLMDLFSIQNSAIIAKEYKVKITLKLPFPHKNATLELPVVIDKVHYETDDNPPSYWQAMYEEKYKDVSELELKTVTGVNGSFEKHST</sequence>
<gene>
    <name evidence="2" type="ORF">CINC_LOCUS1741</name>
</gene>
<dbReference type="InterPro" id="IPR011022">
    <property type="entry name" value="Arrestin_C-like"/>
</dbReference>
<dbReference type="EMBL" id="LR824014">
    <property type="protein sequence ID" value="CAD0200053.1"/>
    <property type="molecule type" value="Genomic_DNA"/>
</dbReference>
<feature type="domain" description="Arrestin C-terminal-like" evidence="1">
    <location>
        <begin position="2"/>
        <end position="95"/>
    </location>
</feature>
<protein>
    <recommendedName>
        <fullName evidence="1">Arrestin C-terminal-like domain-containing protein</fullName>
    </recommendedName>
</protein>
<keyword evidence="3" id="KW-1185">Reference proteome</keyword>
<name>A0A9N8KV30_CHRIL</name>
<dbReference type="Proteomes" id="UP001154114">
    <property type="component" value="Chromosome 11"/>
</dbReference>
<dbReference type="Gene3D" id="2.60.40.640">
    <property type="match status" value="1"/>
</dbReference>
<dbReference type="Pfam" id="PF02752">
    <property type="entry name" value="Arrestin_C"/>
    <property type="match status" value="1"/>
</dbReference>
<dbReference type="AlphaFoldDB" id="A0A9N8KV30"/>